<dbReference type="InterPro" id="IPR013905">
    <property type="entry name" value="Lgl_C_dom"/>
</dbReference>
<dbReference type="GO" id="GO:0006893">
    <property type="term" value="P:Golgi to plasma membrane transport"/>
    <property type="evidence" value="ECO:0007669"/>
    <property type="project" value="TreeGrafter"/>
</dbReference>
<dbReference type="CDD" id="cd15873">
    <property type="entry name" value="R-SNARE_STXBP5_6"/>
    <property type="match status" value="1"/>
</dbReference>
<dbReference type="GO" id="GO:0005096">
    <property type="term" value="F:GTPase activator activity"/>
    <property type="evidence" value="ECO:0007669"/>
    <property type="project" value="TreeGrafter"/>
</dbReference>
<evidence type="ECO:0000256" key="1">
    <source>
        <dbReference type="SAM" id="MobiDB-lite"/>
    </source>
</evidence>
<dbReference type="OMA" id="GARCTAN"/>
<dbReference type="AlphaFoldDB" id="A0A1C7MQS8"/>
<dbReference type="GO" id="GO:0005886">
    <property type="term" value="C:plasma membrane"/>
    <property type="evidence" value="ECO:0007669"/>
    <property type="project" value="TreeGrafter"/>
</dbReference>
<proteinExistence type="predicted"/>
<name>A0A1C7MQS8_GRIFR</name>
<evidence type="ECO:0000259" key="2">
    <source>
        <dbReference type="Pfam" id="PF08596"/>
    </source>
</evidence>
<dbReference type="GO" id="GO:0005737">
    <property type="term" value="C:cytoplasm"/>
    <property type="evidence" value="ECO:0007669"/>
    <property type="project" value="TreeGrafter"/>
</dbReference>
<protein>
    <submittedName>
        <fullName evidence="3">Lethal(2) giant larvae SRO7</fullName>
    </submittedName>
</protein>
<dbReference type="Proteomes" id="UP000092993">
    <property type="component" value="Unassembled WGS sequence"/>
</dbReference>
<feature type="compositionally biased region" description="Low complexity" evidence="1">
    <location>
        <begin position="679"/>
        <end position="688"/>
    </location>
</feature>
<dbReference type="PANTHER" id="PTHR10241:SF25">
    <property type="entry name" value="TOMOSYN, ISOFORM C"/>
    <property type="match status" value="1"/>
</dbReference>
<dbReference type="GO" id="GO:0019905">
    <property type="term" value="F:syntaxin binding"/>
    <property type="evidence" value="ECO:0007669"/>
    <property type="project" value="TreeGrafter"/>
</dbReference>
<accession>A0A1C7MQS8</accession>
<feature type="region of interest" description="Disordered" evidence="1">
    <location>
        <begin position="542"/>
        <end position="565"/>
    </location>
</feature>
<dbReference type="GO" id="GO:0006887">
    <property type="term" value="P:exocytosis"/>
    <property type="evidence" value="ECO:0007669"/>
    <property type="project" value="TreeGrafter"/>
</dbReference>
<dbReference type="Pfam" id="PF08596">
    <property type="entry name" value="Lgl_C"/>
    <property type="match status" value="1"/>
</dbReference>
<dbReference type="STRING" id="5627.A0A1C7MQS8"/>
<keyword evidence="4" id="KW-1185">Reference proteome</keyword>
<organism evidence="3 4">
    <name type="scientific">Grifola frondosa</name>
    <name type="common">Maitake</name>
    <name type="synonym">Polyporus frondosus</name>
    <dbReference type="NCBI Taxonomy" id="5627"/>
    <lineage>
        <taxon>Eukaryota</taxon>
        <taxon>Fungi</taxon>
        <taxon>Dikarya</taxon>
        <taxon>Basidiomycota</taxon>
        <taxon>Agaricomycotina</taxon>
        <taxon>Agaricomycetes</taxon>
        <taxon>Polyporales</taxon>
        <taxon>Grifolaceae</taxon>
        <taxon>Grifola</taxon>
    </lineage>
</organism>
<gene>
    <name evidence="3" type="primary">SRO7</name>
    <name evidence="3" type="ORF">A0H81_01549</name>
</gene>
<dbReference type="OrthoDB" id="19944at2759"/>
<feature type="domain" description="Lethal giant larvae (Lgl)-like C-terminal" evidence="2">
    <location>
        <begin position="236"/>
        <end position="653"/>
    </location>
</feature>
<sequence>MRAALAVRDVHIYPSPGAVQDFLLFPRTSPHFAGAYDPSAILIVSDSEVVDARVTQAFEFPPPAFFPPATSSNVTKVPDPQDTTDEAGLHAQLEEELQSTLQSMSLTTDPRPVRLPPSLWSVLGESLVKLEKDAYEVFIREKDCDIEGEEALPIKGGVAWIEDTEGQMKLMKLQPHRVLITHHPDLSLRFLDLSAQLLPSPNADHRARPITHRPLTRPFQPTYTSDPGSSTQIKERVEAVHFAPESLECVVVLRSGAVVLFRLDMLSSGIAYGTQEMQDEELVSLAHTCVRDGVRFCPVFGVKPHQKRGPVSACAISDIGFLAIAYQSGALLLVDLRGPHVILRSDVNASGERSSFLHRHSQSEPIVSLTWTVCRLSTDQTPHIRLFAIAPSGLTSIYTIVHAPPSSWTVSKPALAIESVPRPLPCASFVLDAKTGVQCRANRRGLSAVLKAAEGQVFDDDGRESLGTKGTVWVSAGAKGARCTANVNGERIARVEWGSKVGTVQHVEVVEKNGSCVLVVFTDQGVALVYSLPLLEHMHSLQLPPSRSSDPPSTDNTGDYVTHVPFPSASGSAPRLLLHTDLQTLFALRRTAPYAPPTVDLSSARGTVPAQPQPVSLAPASMLGSLLGYIGGLAGGTGGEQVDALLAGPDRPAVPQSGTTAGRPRQLSPKDASGRLSPSSVEQASVASTSASVTSGVSDLYNRLGTALAERGQMLGDLQESFDSLEQGSKNMLSQAKNMATQQSVKRCTWCISSGRGSALRSLSVNQVRDALEFDRSACMAMEVA</sequence>
<feature type="region of interest" description="Disordered" evidence="1">
    <location>
        <begin position="641"/>
        <end position="688"/>
    </location>
</feature>
<dbReference type="GO" id="GO:0045159">
    <property type="term" value="F:myosin II binding"/>
    <property type="evidence" value="ECO:0007669"/>
    <property type="project" value="TreeGrafter"/>
</dbReference>
<dbReference type="PANTHER" id="PTHR10241">
    <property type="entry name" value="LETHAL 2 GIANT LARVAE PROTEIN"/>
    <property type="match status" value="1"/>
</dbReference>
<reference evidence="3 4" key="1">
    <citation type="submission" date="2016-03" db="EMBL/GenBank/DDBJ databases">
        <title>Whole genome sequencing of Grifola frondosa 9006-11.</title>
        <authorList>
            <person name="Min B."/>
            <person name="Park H."/>
            <person name="Kim J.-G."/>
            <person name="Cho H."/>
            <person name="Oh Y.-L."/>
            <person name="Kong W.-S."/>
            <person name="Choi I.-G."/>
        </authorList>
    </citation>
    <scope>NUCLEOTIDE SEQUENCE [LARGE SCALE GENOMIC DNA]</scope>
    <source>
        <strain evidence="3 4">9006-11</strain>
    </source>
</reference>
<dbReference type="EMBL" id="LUGG01000001">
    <property type="protein sequence ID" value="OBZ79198.1"/>
    <property type="molecule type" value="Genomic_DNA"/>
</dbReference>
<evidence type="ECO:0000313" key="3">
    <source>
        <dbReference type="EMBL" id="OBZ79198.1"/>
    </source>
</evidence>
<evidence type="ECO:0000313" key="4">
    <source>
        <dbReference type="Proteomes" id="UP000092993"/>
    </source>
</evidence>
<feature type="compositionally biased region" description="Polar residues" evidence="1">
    <location>
        <begin position="219"/>
        <end position="230"/>
    </location>
</feature>
<comment type="caution">
    <text evidence="3">The sequence shown here is derived from an EMBL/GenBank/DDBJ whole genome shotgun (WGS) entry which is preliminary data.</text>
</comment>
<feature type="region of interest" description="Disordered" evidence="1">
    <location>
        <begin position="202"/>
        <end position="230"/>
    </location>
</feature>
<feature type="compositionally biased region" description="Low complexity" evidence="1">
    <location>
        <begin position="544"/>
        <end position="553"/>
    </location>
</feature>